<dbReference type="Pfam" id="PF05947">
    <property type="entry name" value="T6SS_TssF"/>
    <property type="match status" value="1"/>
</dbReference>
<sequence length="573" mass="64419">MDDRLLEDFLQELRWLRAASGEFSRQHPKIAARLRLSEFDCPDPHVERLLEGFALQSARLNQRLDEGFSELSESLLELLTPHLLRPYPSFATARFTPDPLAGDLTQGYTLPAGTPLYALTAEGETVWWRTALQHTLWPVVIDDLTWLDASAARQACGLSQARGALSIRLRCLSPWQFSTLAMRTLRIYLAGASQINAALFDLLYAHSIGPERPQPVGLENAEHLLASEPGVESSGLALSAWMHCPQALMYFDLPIPQDQDGDTITLCIPFRRAPDMALHLTRDDVRLDCVPVVNLFTRTSEPLPVGHTHSEYRLVADLYDKEMQIYRVVQLWMSRRDDAWPVPAYYGAQQHADARWFWHARRHYRQENDLWLTLVDSRFDPFAADESSTLTATLLCTNGERAPSLAAGTPLAFEFPGPIAQVCLLGTPTNPGQSVRQRNARWKLVSSLVLNHVSLTESEESLASLKEMLSLYASSGESAAVWQQIDGIRAMRCERVSEHSGRDAWRGWRNGIRVTLTLDPQAFTASSRLLFAAIIARFLARNATANCFVHTVLQDDSEEIPLWRDTDPTLPIV</sequence>
<organism evidence="1 2">
    <name type="scientific">Citrobacter amalonaticus Y19</name>
    <dbReference type="NCBI Taxonomy" id="1261127"/>
    <lineage>
        <taxon>Bacteria</taxon>
        <taxon>Pseudomonadati</taxon>
        <taxon>Pseudomonadota</taxon>
        <taxon>Gammaproteobacteria</taxon>
        <taxon>Enterobacterales</taxon>
        <taxon>Enterobacteriaceae</taxon>
        <taxon>Citrobacter</taxon>
    </lineage>
</organism>
<dbReference type="NCBIfam" id="TIGR03359">
    <property type="entry name" value="VI_chp_6"/>
    <property type="match status" value="1"/>
</dbReference>
<dbReference type="InterPro" id="IPR010272">
    <property type="entry name" value="T6SS_TssF"/>
</dbReference>
<dbReference type="EMBL" id="CP011132">
    <property type="protein sequence ID" value="AKE60029.1"/>
    <property type="molecule type" value="Genomic_DNA"/>
</dbReference>
<dbReference type="OrthoDB" id="9763676at2"/>
<proteinExistence type="predicted"/>
<dbReference type="PANTHER" id="PTHR35370:SF1">
    <property type="entry name" value="TYPE VI SECRETION SYSTEM COMPONENT TSSF1"/>
    <property type="match status" value="1"/>
</dbReference>
<dbReference type="PIRSF" id="PIRSF028304">
    <property type="entry name" value="UCP028304"/>
    <property type="match status" value="1"/>
</dbReference>
<accession>A0A0F6TWU7</accession>
<dbReference type="Proteomes" id="UP000034085">
    <property type="component" value="Chromosome"/>
</dbReference>
<dbReference type="RefSeq" id="WP_046487193.1">
    <property type="nucleotide sequence ID" value="NZ_CP011132.1"/>
</dbReference>
<gene>
    <name evidence="1" type="ORF">F384_16415</name>
</gene>
<evidence type="ECO:0000313" key="1">
    <source>
        <dbReference type="EMBL" id="AKE60029.1"/>
    </source>
</evidence>
<dbReference type="AlphaFoldDB" id="A0A0F6TWU7"/>
<dbReference type="PANTHER" id="PTHR35370">
    <property type="entry name" value="CYTOPLASMIC PROTEIN-RELATED-RELATED"/>
    <property type="match status" value="1"/>
</dbReference>
<name>A0A0F6TWU7_CITAM</name>
<dbReference type="HOGENOM" id="CLU_028593_2_0_6"/>
<evidence type="ECO:0000313" key="2">
    <source>
        <dbReference type="Proteomes" id="UP000034085"/>
    </source>
</evidence>
<protein>
    <submittedName>
        <fullName evidence="1">T6SS protein Cts2C</fullName>
    </submittedName>
</protein>
<dbReference type="KEGG" id="cama:F384_16415"/>
<reference evidence="1 2" key="1">
    <citation type="journal article" date="2013" name="Appl. Microbiol. Biotechnol.">
        <title>Glycerol assimilation and production of 1,3-propanediol by Citrobacter amalonaticus Y19.</title>
        <authorList>
            <person name="Ainala S.K."/>
            <person name="Ashok S."/>
            <person name="Ko Y."/>
            <person name="Park S."/>
        </authorList>
    </citation>
    <scope>NUCLEOTIDE SEQUENCE [LARGE SCALE GENOMIC DNA]</scope>
    <source>
        <strain evidence="1 2">Y19</strain>
    </source>
</reference>
<dbReference type="PATRIC" id="fig|1261127.3.peg.3428"/>